<evidence type="ECO:0000313" key="2">
    <source>
        <dbReference type="Proteomes" id="UP000754644"/>
    </source>
</evidence>
<dbReference type="PANTHER" id="PTHR35340">
    <property type="entry name" value="PQQ ENZYME REPEAT PROTEIN-RELATED"/>
    <property type="match status" value="1"/>
</dbReference>
<dbReference type="PANTHER" id="PTHR35340:SF5">
    <property type="entry name" value="ASST-DOMAIN-CONTAINING PROTEIN"/>
    <property type="match status" value="1"/>
</dbReference>
<dbReference type="GO" id="GO:0004062">
    <property type="term" value="F:aryl sulfotransferase activity"/>
    <property type="evidence" value="ECO:0007669"/>
    <property type="project" value="InterPro"/>
</dbReference>
<dbReference type="InterPro" id="IPR053143">
    <property type="entry name" value="Arylsulfate_ST"/>
</dbReference>
<dbReference type="SUPFAM" id="SSF63829">
    <property type="entry name" value="Calcium-dependent phosphotriesterase"/>
    <property type="match status" value="1"/>
</dbReference>
<accession>A0A972W289</accession>
<dbReference type="Proteomes" id="UP000754644">
    <property type="component" value="Unassembled WGS sequence"/>
</dbReference>
<sequence length="401" mass="44988">MAWLTHRPIGLTHSESGSDGGYTLFSSVRGHHASIIDPQGQIVHQWHHPEGIQHVKLLANGHLLIQTLPPADAAGREKIGGSAGAMIELDAEGNTVWEHRDITQHHDYVRLDNGNTLYLAWELMPQAICAQVRGGHHHDDDPELMWGDVVREIDEAGELLHEWRSWEHLDFNEEVICPLESHKEWTHANSLEVMPNGDWLISLRLTSTVILVDAGSGDIKWRWGGSQTHNEHDLKRWGPAELSHQHNAQRLANGNILVFDNGCHRKRGPSYSRIVEINPETYEFVWSYSNPTVLAFYSFMVSGCQRLANGNTLITEGASGRLFEVTVDHQVVWEYISPWTIPSPFGPSPAVFRSYRIKADDPRLAGYALSAANYESLNTAIAAGVLQTEPDYHEPETQPTL</sequence>
<proteinExistence type="predicted"/>
<name>A0A972W289_9GAMM</name>
<dbReference type="InterPro" id="IPR010262">
    <property type="entry name" value="Arylsulfotransferase_bact"/>
</dbReference>
<organism evidence="1 2">
    <name type="scientific">SAR86 cluster bacterium</name>
    <dbReference type="NCBI Taxonomy" id="2030880"/>
    <lineage>
        <taxon>Bacteria</taxon>
        <taxon>Pseudomonadati</taxon>
        <taxon>Pseudomonadota</taxon>
        <taxon>Gammaproteobacteria</taxon>
        <taxon>SAR86 cluster</taxon>
    </lineage>
</organism>
<dbReference type="AlphaFoldDB" id="A0A972W289"/>
<evidence type="ECO:0000313" key="1">
    <source>
        <dbReference type="EMBL" id="NQV66625.1"/>
    </source>
</evidence>
<dbReference type="EMBL" id="JABMOJ010000548">
    <property type="protein sequence ID" value="NQV66625.1"/>
    <property type="molecule type" value="Genomic_DNA"/>
</dbReference>
<gene>
    <name evidence="1" type="ORF">HQ497_14805</name>
</gene>
<dbReference type="Pfam" id="PF05935">
    <property type="entry name" value="Arylsulfotrans"/>
    <property type="match status" value="1"/>
</dbReference>
<comment type="caution">
    <text evidence="1">The sequence shown here is derived from an EMBL/GenBank/DDBJ whole genome shotgun (WGS) entry which is preliminary data.</text>
</comment>
<protein>
    <submittedName>
        <fullName evidence="1">Aryl-sulfate sulfotransferase</fullName>
    </submittedName>
</protein>
<reference evidence="1" key="1">
    <citation type="submission" date="2020-05" db="EMBL/GenBank/DDBJ databases">
        <title>Sulfur intermediates as new biogeochemical hubs in an aquatic model microbial ecosystem.</title>
        <authorList>
            <person name="Vigneron A."/>
        </authorList>
    </citation>
    <scope>NUCLEOTIDE SEQUENCE</scope>
    <source>
        <strain evidence="1">Bin.250</strain>
    </source>
</reference>